<sequence>MSKSRSLTPSEISLAKSIFSNSIDYTLVKIYDGKYMPFQPYASGMTPNGRIYVNGIYKKDYGITKDEIKAFFIHEMVHVYQYQLKILNLIGSAIGSSLKNGFNYTQSYQYRLDANKDLLDYGIEQQAQIIEDYYRVCFVDLDPFKNYMQNDLVEVKRENLFEKVLKKFIENPSYAKHDFVCRRKLMGKSRKLSCSRVLVK</sequence>
<comment type="caution">
    <text evidence="1">The sequence shown here is derived from an EMBL/GenBank/DDBJ whole genome shotgun (WGS) entry which is preliminary data.</text>
</comment>
<evidence type="ECO:0000313" key="1">
    <source>
        <dbReference type="EMBL" id="GAA6166825.1"/>
    </source>
</evidence>
<keyword evidence="2" id="KW-1185">Reference proteome</keyword>
<organism evidence="1 2">
    <name type="scientific">Sessilibacter corallicola</name>
    <dbReference type="NCBI Taxonomy" id="2904075"/>
    <lineage>
        <taxon>Bacteria</taxon>
        <taxon>Pseudomonadati</taxon>
        <taxon>Pseudomonadota</taxon>
        <taxon>Gammaproteobacteria</taxon>
        <taxon>Cellvibrionales</taxon>
        <taxon>Cellvibrionaceae</taxon>
        <taxon>Sessilibacter</taxon>
    </lineage>
</organism>
<proteinExistence type="predicted"/>
<dbReference type="RefSeq" id="WP_353301663.1">
    <property type="nucleotide sequence ID" value="NZ_BAABWN010000002.1"/>
</dbReference>
<evidence type="ECO:0000313" key="2">
    <source>
        <dbReference type="Proteomes" id="UP001465153"/>
    </source>
</evidence>
<accession>A0ABQ0A597</accession>
<reference evidence="1 2" key="1">
    <citation type="submission" date="2024-04" db="EMBL/GenBank/DDBJ databases">
        <title>Draft genome sequence of Sessilibacter corallicola NBRC 116591.</title>
        <authorList>
            <person name="Miyakawa T."/>
            <person name="Kusuya Y."/>
            <person name="Miura T."/>
        </authorList>
    </citation>
    <scope>NUCLEOTIDE SEQUENCE [LARGE SCALE GENOMIC DNA]</scope>
    <source>
        <strain evidence="1 2">KU-00831-HH</strain>
    </source>
</reference>
<dbReference type="Proteomes" id="UP001465153">
    <property type="component" value="Unassembled WGS sequence"/>
</dbReference>
<name>A0ABQ0A597_9GAMM</name>
<dbReference type="EMBL" id="BAABWN010000002">
    <property type="protein sequence ID" value="GAA6166825.1"/>
    <property type="molecule type" value="Genomic_DNA"/>
</dbReference>
<evidence type="ECO:0008006" key="3">
    <source>
        <dbReference type="Google" id="ProtNLM"/>
    </source>
</evidence>
<gene>
    <name evidence="1" type="ORF">NBRC116591_06350</name>
</gene>
<protein>
    <recommendedName>
        <fullName evidence="3">Type IV secretion protein Rhs</fullName>
    </recommendedName>
</protein>